<reference evidence="2" key="1">
    <citation type="submission" date="2016-10" db="EMBL/GenBank/DDBJ databases">
        <authorList>
            <person name="Varghese N."/>
            <person name="Submissions S."/>
        </authorList>
    </citation>
    <scope>NUCLEOTIDE SEQUENCE [LARGE SCALE GENOMIC DNA]</scope>
    <source>
        <strain evidence="2">DSM 46136</strain>
    </source>
</reference>
<protein>
    <submittedName>
        <fullName evidence="1">Uncharacterized protein</fullName>
    </submittedName>
</protein>
<evidence type="ECO:0000313" key="1">
    <source>
        <dbReference type="EMBL" id="SFT33384.1"/>
    </source>
</evidence>
<sequence length="203" mass="20819">MVIVSGVSARSGGEVLAGGRRQGWWLVVDAEDGAEEVVAGPFAERAEAGWAPAALEPGAALVHGFRRADGVLARRPSPEDGAWLAHLGRQLDLLPADWDTVLSDEDDALGTLVVEVTAALCEAGLALDDASGTGGVCLLPEPGLGGAVVSWRQHDRVSLDQVHGADADALGQLVMNRTLAGVLAARGFAVDPVGGAHLVRRSG</sequence>
<keyword evidence="2" id="KW-1185">Reference proteome</keyword>
<dbReference type="AlphaFoldDB" id="A0A1I6X663"/>
<evidence type="ECO:0000313" key="2">
    <source>
        <dbReference type="Proteomes" id="UP000199546"/>
    </source>
</evidence>
<proteinExistence type="predicted"/>
<dbReference type="Proteomes" id="UP000199546">
    <property type="component" value="Unassembled WGS sequence"/>
</dbReference>
<organism evidence="1 2">
    <name type="scientific">Geodermatophilus amargosae</name>
    <dbReference type="NCBI Taxonomy" id="1296565"/>
    <lineage>
        <taxon>Bacteria</taxon>
        <taxon>Bacillati</taxon>
        <taxon>Actinomycetota</taxon>
        <taxon>Actinomycetes</taxon>
        <taxon>Geodermatophilales</taxon>
        <taxon>Geodermatophilaceae</taxon>
        <taxon>Geodermatophilus</taxon>
    </lineage>
</organism>
<name>A0A1I6X663_9ACTN</name>
<gene>
    <name evidence="1" type="ORF">SAMN05660657_00127</name>
</gene>
<dbReference type="EMBL" id="FPBA01000001">
    <property type="protein sequence ID" value="SFT33384.1"/>
    <property type="molecule type" value="Genomic_DNA"/>
</dbReference>
<accession>A0A1I6X663</accession>